<reference evidence="2" key="1">
    <citation type="submission" date="2023-08" db="EMBL/GenBank/DDBJ databases">
        <title>Black Yeasts Isolated from many extreme environments.</title>
        <authorList>
            <person name="Coleine C."/>
            <person name="Stajich J.E."/>
            <person name="Selbmann L."/>
        </authorList>
    </citation>
    <scope>NUCLEOTIDE SEQUENCE</scope>
    <source>
        <strain evidence="2">CCFEE 5810</strain>
    </source>
</reference>
<comment type="caution">
    <text evidence="2">The sequence shown here is derived from an EMBL/GenBank/DDBJ whole genome shotgun (WGS) entry which is preliminary data.</text>
</comment>
<feature type="domain" description="Heterokaryon incompatibility" evidence="1">
    <location>
        <begin position="142"/>
        <end position="291"/>
    </location>
</feature>
<sequence>MDAETPQRDPYSDLPDDLPEWLWTAQTKWTASRAFFAFRDGFSMLNLQYRLSKAAPKLHLRPYFDPSYRGRQRPKLLNLILGRQAVSSTDFQSPHLDESNASYEYSALAPNHIRLLHIEPALADVPISCTLVDYPLDALPEFQALSYTWGEASCAHSIFINLQSFRLRRNAFAALTDLRSANEPVVVWCDAICINQEDDVERSAQIQLMRRIYTAASRVPIWIIPASEDTGTALALIARLCGLSKMIIVNQPLTPELLSACELPESDSTQWQALSKFLWSAWFTRVWIIQEVSLAREAVIVCGADSCPWTDLVGAVAYIADRSLTTAVDIDPSQVLRLETVIADARKKPSVVELARFARHSNASDARDKLYALLGLASDGDSIVPDYTTPVRKCYTYFAFRAMQDMQTLDILNAIDHWGYYAASQSSLYGLPSWVPNWSAVGLSERLPGNVSSDERRLPLRRVDDDTIEVHGRVIDTVSKAADTFVEWVPHVGNSVPGSTAVDWLTESLYRKRWRQWQAIGWGVSSYPSGQDPKEAYVRTIVADIFKGIRLDKVEVCRLYETWVRFWKAVGAERGRHFGTYIVNSSMTEVEDALRFMAAHREAAYGRRFVTTKGGYFGLCPFQTRRGDCIVGFAGGSTPYVIRKSGSWGGIQKWTVLGECYVHDLPYTFLVADPKPLMAFVLC</sequence>
<dbReference type="Proteomes" id="UP001310594">
    <property type="component" value="Unassembled WGS sequence"/>
</dbReference>
<evidence type="ECO:0000313" key="2">
    <source>
        <dbReference type="EMBL" id="KAK5700027.1"/>
    </source>
</evidence>
<gene>
    <name evidence="2" type="ORF">LTR97_006161</name>
</gene>
<dbReference type="InterPro" id="IPR052895">
    <property type="entry name" value="HetReg/Transcr_Mod"/>
</dbReference>
<dbReference type="PANTHER" id="PTHR24148">
    <property type="entry name" value="ANKYRIN REPEAT DOMAIN-CONTAINING PROTEIN 39 HOMOLOG-RELATED"/>
    <property type="match status" value="1"/>
</dbReference>
<dbReference type="AlphaFoldDB" id="A0AAN7ZU37"/>
<dbReference type="Pfam" id="PF06985">
    <property type="entry name" value="HET"/>
    <property type="match status" value="1"/>
</dbReference>
<proteinExistence type="predicted"/>
<organism evidence="2 3">
    <name type="scientific">Elasticomyces elasticus</name>
    <dbReference type="NCBI Taxonomy" id="574655"/>
    <lineage>
        <taxon>Eukaryota</taxon>
        <taxon>Fungi</taxon>
        <taxon>Dikarya</taxon>
        <taxon>Ascomycota</taxon>
        <taxon>Pezizomycotina</taxon>
        <taxon>Dothideomycetes</taxon>
        <taxon>Dothideomycetidae</taxon>
        <taxon>Mycosphaerellales</taxon>
        <taxon>Teratosphaeriaceae</taxon>
        <taxon>Elasticomyces</taxon>
    </lineage>
</organism>
<dbReference type="EMBL" id="JAVRQU010000008">
    <property type="protein sequence ID" value="KAK5700027.1"/>
    <property type="molecule type" value="Genomic_DNA"/>
</dbReference>
<evidence type="ECO:0000259" key="1">
    <source>
        <dbReference type="Pfam" id="PF06985"/>
    </source>
</evidence>
<evidence type="ECO:0000313" key="3">
    <source>
        <dbReference type="Proteomes" id="UP001310594"/>
    </source>
</evidence>
<dbReference type="Pfam" id="PF26639">
    <property type="entry name" value="Het-6_barrel"/>
    <property type="match status" value="1"/>
</dbReference>
<accession>A0AAN7ZU37</accession>
<protein>
    <recommendedName>
        <fullName evidence="1">Heterokaryon incompatibility domain-containing protein</fullName>
    </recommendedName>
</protein>
<dbReference type="PANTHER" id="PTHR24148:SF73">
    <property type="entry name" value="HET DOMAIN PROTEIN (AFU_ORTHOLOGUE AFUA_8G01020)"/>
    <property type="match status" value="1"/>
</dbReference>
<dbReference type="InterPro" id="IPR010730">
    <property type="entry name" value="HET"/>
</dbReference>
<name>A0AAN7ZU37_9PEZI</name>